<feature type="region of interest" description="Disordered" evidence="2">
    <location>
        <begin position="221"/>
        <end position="295"/>
    </location>
</feature>
<feature type="compositionally biased region" description="Basic residues" evidence="2">
    <location>
        <begin position="4193"/>
        <end position="4203"/>
    </location>
</feature>
<feature type="compositionally biased region" description="Basic and acidic residues" evidence="2">
    <location>
        <begin position="1591"/>
        <end position="1603"/>
    </location>
</feature>
<feature type="region of interest" description="Disordered" evidence="2">
    <location>
        <begin position="2205"/>
        <end position="2286"/>
    </location>
</feature>
<feature type="compositionally biased region" description="Basic and acidic residues" evidence="2">
    <location>
        <begin position="3161"/>
        <end position="3171"/>
    </location>
</feature>
<feature type="compositionally biased region" description="Basic and acidic residues" evidence="2">
    <location>
        <begin position="3755"/>
        <end position="3769"/>
    </location>
</feature>
<feature type="compositionally biased region" description="Low complexity" evidence="2">
    <location>
        <begin position="2794"/>
        <end position="2806"/>
    </location>
</feature>
<feature type="region of interest" description="Disordered" evidence="2">
    <location>
        <begin position="769"/>
        <end position="911"/>
    </location>
</feature>
<sequence>MGKSSSDRRRSASELSSKPARRANDEDGPSRTRTDSQSMISSSRRKSSRPDPSYYGDDAPARPSGSVESRFAPGLTDEPSEISSTYTSQPVADDWEETPSRSQRVRGSERSSGQNTRRGDNDQYNDGNPTRRSSESSRRDSRRSSKTDRKSSSRGHGENEASLPQNQFPGEFPATYSQPYRPPGLAAEYYGDTGESVAFQPGVRPVPPSIVTNAEMAHLMEPTIEAKPPPEPSSLGAAGAAASYFGSDNFDDGTEIQSTPSKPSQKTESKTPSRLPAGGSYSGSAPFSSPADFAKPQQHSNAALYGSAALAGAAAGSFMNSQSHNEQVHNQHYHSTTHGPQGSFHGHSPYHSTQSQQVHRHRRRGPLGRLVDWFRDPDAVAEYEQYTEAIGVCKYCFDPMSSPAEAPRRHHYHRRVSSSGGRYGSSTRVDKMYRYSSDEERRKRSGTKKVVVGGLAGYRAAKVGDAILKSKHDFDETLSVKSGRPINRSRVGFQDEESGRSRRSRRYSSEDEARKQKYDTVRKTSKTSERHDRSGAHRHDASSSPSSRHGSRGAAISTAAGAAALAVGAASAGISSRRRSRSRSRSPSKKSYYSKRVSPMHSYVDLSATNTAPGGIASFFSSPSANKKRGQKSKGFFNFANASSSSSDADLAFGAATVRRKRSRKFSKENLHRRDSNAALIGLVATGEALSAESVRRQKKGKESYDADEAIGRSSRATNQQRISIHEDDYLDGHDDGWYDTDDDGNQSASSVDTALAYGEALSALQSRESLVQQEGYSHSVTSSRPSGVFLPKQEQEKRYDFNSEYAGGRHTSAPRRTTSGPSTEFSAAATMGYDGRTPLSSHSDLPPLRELEPRPVSDPRINDAWDRSARKNEPVANYIHDGTRVSSTSVPLQQPQPVTPVAPFLQDTEFGTTPVKAYPYDIRQYEPESASFGQPPLTQVERSVERERVRPGRRKDSNSNDRRDAVTAPSTTVESIQHSGRKRDSTDQPSSNTQQTPFDPADQRVSEIERELELLYAEQKQKERERKRRDRGSKDGVETAAAVGAAAAAAAASAVIAVKERTRNTDKGGSPPRRKSSLKQSKERQPSPPSETQQGRMERMKARPSRSATPSPVYEDYGSFFVPKELQEHLKEHNAKAEHRDDIGATVVEIIPGATRPKKPHSFDPDLYRPFGLDLDDDPTLFPWPVPLLSLIEPTPPGSQAHSVQGDASPVISPTPASESSERSRDPTEPSEGKSARGAKVTWGDHDTYVYEVATPEYEQTGYLPGSVTEEEKPDGPMPDIEDEATISVEDAEDVPTRPAVSRVWTLDEGDAEELEKEVSVVDDRPQISRAWTVDDSEADQIEHEMPNVRPNNQTRDEEAPHIIEVEPGQSQIHQYPQVLDENEDDVEGPAKMMSGENQTPSSVYRSPFAETVSDLGTSPEHRRHAQNSRAFEQQHTDDHDQPDREPRSSPGARVRKSEKRGKERANQSGEEVRAFDDPSGQGALDEHNGEPNSEPEVPGKESAFEHSLDEKGDSWVPLASGLTMGAAAVAASVRDFVTSASKPGRSDEIDESLDHQPSKTTEQNQSGPEECQRSKESKKSKKSKKSKRSSRDDAGVDRRPEGQPATDDAAFGTPARSSTLDDISELRDSGTAGSGGRKSKRKSKRRDAEPEESSDAKVRAAEEDEEGSSSKPKRPASKDEDDSPPIASKSVASENKGDRRSGGFFSSIFSSNKSDVSTSSKKSSKSSRSNGRVDSGDDRRESRKKRSSREKDFGDVGPEDQEMSRRSRESVESVEAEDDQALSSRDRSVDKDFVSAEEIGDTIIKPREDDESFLVTRPEMPIPTVMDMPMETDGVSGPQSEYELSGMTGSGLEGSVESQRESLSEVSKRDIPLAEQEATKPQSENPEDTAFLDRHRMSEVDIIVPQQTHPLGTPQHAASRRLSAIRTADIPSSPVVTSSPTAVPLHFRRPPPSPTTGRFPMSSPMDSPSSPLTTPRTRQGRPKSTEFRSSTEFRPLYLVERQNFAKTATPETVEDYPSLPSSKTSSAHASMEDLRAEAQAQEEDYTPSRINAQMFRERGRRHSYSYWHDEKRRASPEYLDSRSATPVPSDAQRARDSERKSKPKYEFHSPSELLQDPSTYQEGPPADWDDGLASPLPSVLSADQDYMSARSRSLSPTRSRSLSHETTSRSGSGSTFAAWQDAIPTMAAAALAGSVLDSATYDAAKPAEENTQSPDHRPALQSGPVLPKDVQRFSGHVAGDEVANPADATLLSERTDSDFAPRRDANVEPHLSSVLTSQDASAPALEAETGPIAVPADKVEAAISNAPDTTRNLGDEPMGEAAVSDVPTPADDDFETAQENVPVGRPELSPFEQAFEAAVEARGLTESSTVEDALHVLQADDGEAQGGIPLTTIDEDTELPTPATEQEKDYVESDSKLGRKLSKKEKRKAKKGSKLSSNTDAWDTEDKSADQQELPVSAQNEGQPAEVGTSGSVAEDTLDSRKEQPKSFGDDLERRQDDPDPVKAEVPVDSGSRDIGTVVEETGLSGGPATEVSSTSDSKIEEDEWFAAPKTSKKDKKGKKSKKKQTLSWQDDEPNTGPPLETAGHVPAEMSREVGTSGIAVQDSSLADTLVDEGQLDIVAPVAVEQESTPSVAATTVMDATEPPETGTWEGSTKKGKKKSKRKSLAWADDADPVSSFTEGGGAVTPTADPELSRNEGDSGTTQHSASPLGERFVEGPADIEPVDADTRTEDHEKSLTILPIARIVDTEDLIAPPAGDRPAQQLAEDQPADDDWGFTTPRSTKKKDKKKRASKVAANSAAEASIANDIGEDRARPAAAEKESVGEAVEAPADTRTPTTTMDDAGVDGAAIGESLTVDDDPSLQSADKPEEDPQNNEKADHERELLPDDKIDKQVDRSLLPDTSLGEPSFDEQHPEMPLPPADLTEDSFQPAEPALDAEQQPQTEDDVTMTPTPYDRETQQSEFGNLAHPSAAAAEDNDEKEADSSAAAERKYPPDPREIPGTVDKDETRPSAPSQSESKEVEEDFGFSFKPAKTKKDKKGKKKRATLFDDFAETPVGIVNDKSTGLPETAPAADPVALPATGERELPVEPAEVPGAFPPATPEPSFQNVDEDDEFPMMTTRKSKKERRKKRQSVLDIGDSESATASRLEEQVKPSILEANGHDEDREISGRDVPPADIVDTITAHGTEAEEAGEHESAVHHAVVDRANASGGELSHLGVPTIPNPTANVPSAENTAAEAFAANVALPESPAREITAEETAVPETPADQPSSIVGFALRGVTGAMASAVKSIASVAPPMVEPPTVETPAVASPAVETPAVETPTVEAPVVETPAVETPAAEEVDSEPTKASDEATEEGWDFPVKTSKKDKKKKRQSALSSVPAEPQELGQAGETEAFPGDVQNVKDLEGEHTKDVVLDADLDTRNVLDDDWGVATKKTKKEKKKKRQSTFDTLDVQNDTPPIHGRETLTDEKALSSEDVQPTGDFGTEDPTITEDGKTEDRDPGTVAGDDQDDDFSGFTSKKSKKDKKKKRQSGLAAAADAIAGIFAPKEEDIPPASEDDPAATEVREQTEDMASPAAADIDADEGWAFTTTKPKDKKKKRKSRLNELSAAEHENPSQPTTDNADQAEASRGVEDSVPTRPLASAQVSLPFDEAASLHEPASAAEATTIEQAQPGDKSVPDENPLQIQETMPGAWSMSAEELAPAEDPALYKDPMPTERSALAQNSSYDVGDGYASPQRGEDDVPNAKEQLGLGKNEKDDFAQFEHAKNIEGNAGPGYEELGKVQDPEVSATLSTPVLTTDTPEQPSYQVLEGGPAEEISMLPEPQAESHGQVADDDWGFALKKSKKDKKKKRQATFDDQFVEQHNAEAEPQRAGQDILEPSNQSPDADLTTADLEKDAMTYDAPQPGVGPVEEEEWSTSKKSKKDKKKKKRQSTFGDSFAEEQSPAPTELPKEALFSGDDANAPQAHDNDARLATEAAPDLEPAATAVEDEWTSARQSKKGKKKRRAGDQLYVDVESEQPETLTSKTTQPLHSADIASGERSPPEDLRIPEIGQDDAGMFSGAHHHFDTTVSSSPNEHVIPPSQLEGINESGSRNKEELPGAPPPQLTVAGSDKGQNAVENDRGLVQRDEGLDPQRSTASIIDVADPASDPQASHDEPITGRPTFATEYNEPVEAAVLEPQVEDEWSTPFQKPKKGKKKKRQSTLQDSLGEPEEPQVRQVGVPDAEPAQIIEPSSDLLKDIAMGLPESSVERLHAEDAERLTGLKDTTRGPGRSEDDTMDAPNRPLPPPRHDTGAAAFQMEPSTDAGIDEPPLPPQEDWGFPVKKSKKKTKKEDDTLDARNRPLPPPRNDTGREDDTIDARNRPLPPPRYDTGDAAFQIEPSTDAGIAATRQDEPPLPPEEDWGFPVKKSKKKTKKTKSRLSNSEQATPDTETPGLVEQEDVQALVPRTAFPEPIQESYLQEETPATPAENAAEDYFAPVSKKKSKKDKKKTRPFWIENDEQSQDRALEPVNETPRDDEVIGDVPNAMGHENLPREDRSDYDQDVKKAHRLFEFGGTELQARDSTELDRNTADNKMPMDLAAPFDPPTRYSEVTVPQEDAETMSDVSASTRERRRRRRSPPAWSGEEPQDLPRNRALTPPPEHDDLMDTALGIAAGLGIGAGQQHESAREVTREPTSPARQLSSKWSFAQLGPVADRLNRDSGVQLESPLLAQGQISSTRDSGFVPDPAERPDGPYMSRDVEPTMDVSLRPPRPQSPTSSTEDVTQTISSNGHRSERSVLETPRRKPSPVAATSKNRSSALFNSSPAVLTPLDTRFATRSPEPVTTPLRRSPSIHGHHHSREQLRQLGKTGHASEYSDQPISNSSDRSARAGVNPSTHDIVTYDRPFSPRNSLNAIREEPVEGSDSHEMKEHGVPGVFEAAAGVAGLVTAGALSTRARDLGPARSLGTSKSRTSSLRNLRDDLTSPVDPDRQVSNSSRGSVDDKGLAGAATRDRDMSDVYDGYGSYPGSPKSPTRPQSVRRRQSIQQIRDLESRLDQLANENRALAEAKMMAEQHLEHANFERNRAENIIQASRSTSTQLQERDAEIARLKREIASLTATHETLQREHEQSLLDLQQHEQSQGQWQDSTRELEVLRSRHAELSNGMESIVRHEIDTALAEKNAEVQRLREDLEEAREKVRQLQSEILKQGADDMVVFHDEDYFDAACQKLCQQVQGWVLRFSKYNDLKMCRTTNEVRDEKIVDRFDNAILDGSDVDVYLADRVKRRDVFMSVVMTMIWEYVFTRYLFGMDREQRQKLKQLEKNLGEVGSTSAVHQWRALTLTLLSKRESFMAQRESDTEAVALEIFNTLSRFLPPPQNLEEQIVGSLRNVMHTAVDLSIEMRTQRAEYIMLPPLQPEYDTNGDLARKVYFNASLMNERSGETTSNEELEQNQAVVRMVLFPLVVKKGDDNGVGDDEIVVCPAQVLVARPDKGKRPKGTTRAASGGSDRMNIDARSLRAVSTHSLGAMSGFDANDNMF</sequence>
<feature type="region of interest" description="Disordered" evidence="2">
    <location>
        <begin position="479"/>
        <end position="556"/>
    </location>
</feature>
<comment type="caution">
    <text evidence="3">The sequence shown here is derived from an EMBL/GenBank/DDBJ whole genome shotgun (WGS) entry which is preliminary data.</text>
</comment>
<feature type="region of interest" description="Disordered" evidence="2">
    <location>
        <begin position="3435"/>
        <end position="4166"/>
    </location>
</feature>
<dbReference type="InterPro" id="IPR053268">
    <property type="entry name" value="Woronin_anchor"/>
</dbReference>
<feature type="compositionally biased region" description="Basic and acidic residues" evidence="2">
    <location>
        <begin position="3494"/>
        <end position="3503"/>
    </location>
</feature>
<feature type="compositionally biased region" description="Basic and acidic residues" evidence="2">
    <location>
        <begin position="4121"/>
        <end position="4134"/>
    </location>
</feature>
<feature type="compositionally biased region" description="Low complexity" evidence="2">
    <location>
        <begin position="3536"/>
        <end position="3547"/>
    </location>
</feature>
<feature type="compositionally biased region" description="Polar residues" evidence="2">
    <location>
        <begin position="769"/>
        <end position="786"/>
    </location>
</feature>
<feature type="compositionally biased region" description="Basic residues" evidence="2">
    <location>
        <begin position="2656"/>
        <end position="2666"/>
    </location>
</feature>
<feature type="compositionally biased region" description="Basic and acidic residues" evidence="2">
    <location>
        <begin position="22"/>
        <end position="34"/>
    </location>
</feature>
<feature type="compositionally biased region" description="Basic and acidic residues" evidence="2">
    <location>
        <begin position="1462"/>
        <end position="1478"/>
    </location>
</feature>
<feature type="compositionally biased region" description="Basic and acidic residues" evidence="2">
    <location>
        <begin position="724"/>
        <end position="737"/>
    </location>
</feature>
<dbReference type="EMBL" id="JAVRRF010000003">
    <property type="protein sequence ID" value="KAK5067103.1"/>
    <property type="molecule type" value="Genomic_DNA"/>
</dbReference>
<feature type="compositionally biased region" description="Basic and acidic residues" evidence="2">
    <location>
        <begin position="2875"/>
        <end position="2896"/>
    </location>
</feature>
<feature type="region of interest" description="Disordered" evidence="2">
    <location>
        <begin position="4941"/>
        <end position="5026"/>
    </location>
</feature>
<feature type="compositionally biased region" description="Basic and acidic residues" evidence="2">
    <location>
        <begin position="2727"/>
        <end position="2737"/>
    </location>
</feature>
<gene>
    <name evidence="3" type="ORF">LTR69_002452</name>
</gene>
<feature type="compositionally biased region" description="Basic and acidic residues" evidence="2">
    <location>
        <begin position="4332"/>
        <end position="4342"/>
    </location>
</feature>
<keyword evidence="4" id="KW-1185">Reference proteome</keyword>
<feature type="compositionally biased region" description="Basic and acidic residues" evidence="2">
    <location>
        <begin position="1002"/>
        <end position="1025"/>
    </location>
</feature>
<feature type="region of interest" description="Disordered" evidence="2">
    <location>
        <begin position="1257"/>
        <end position="1283"/>
    </location>
</feature>
<feature type="compositionally biased region" description="Low complexity" evidence="2">
    <location>
        <begin position="2150"/>
        <end position="2162"/>
    </location>
</feature>
<feature type="compositionally biased region" description="Low complexity" evidence="2">
    <location>
        <begin position="1962"/>
        <end position="1977"/>
    </location>
</feature>
<feature type="compositionally biased region" description="Low complexity" evidence="2">
    <location>
        <begin position="886"/>
        <end position="902"/>
    </location>
</feature>
<feature type="region of interest" description="Disordered" evidence="2">
    <location>
        <begin position="927"/>
        <end position="1117"/>
    </location>
</feature>
<feature type="compositionally biased region" description="Basic and acidic residues" evidence="2">
    <location>
        <begin position="507"/>
        <end position="541"/>
    </location>
</feature>
<dbReference type="Proteomes" id="UP001345691">
    <property type="component" value="Unassembled WGS sequence"/>
</dbReference>
<feature type="compositionally biased region" description="Basic and acidic residues" evidence="2">
    <location>
        <begin position="2810"/>
        <end position="2824"/>
    </location>
</feature>
<reference evidence="3 4" key="1">
    <citation type="submission" date="2023-08" db="EMBL/GenBank/DDBJ databases">
        <title>Black Yeasts Isolated from many extreme environments.</title>
        <authorList>
            <person name="Coleine C."/>
            <person name="Stajich J.E."/>
            <person name="Selbmann L."/>
        </authorList>
    </citation>
    <scope>NUCLEOTIDE SEQUENCE [LARGE SCALE GENOMIC DNA]</scope>
    <source>
        <strain evidence="3 4">CCFEE 6328</strain>
    </source>
</reference>
<feature type="compositionally biased region" description="Basic and acidic residues" evidence="2">
    <location>
        <begin position="3463"/>
        <end position="3475"/>
    </location>
</feature>
<feature type="compositionally biased region" description="Low complexity" evidence="2">
    <location>
        <begin position="1933"/>
        <end position="1946"/>
    </location>
</feature>
<feature type="compositionally biased region" description="Low complexity" evidence="2">
    <location>
        <begin position="1704"/>
        <end position="1735"/>
    </location>
</feature>
<feature type="compositionally biased region" description="Basic and acidic residues" evidence="2">
    <location>
        <begin position="4561"/>
        <end position="4573"/>
    </location>
</feature>
<feature type="compositionally biased region" description="Polar residues" evidence="2">
    <location>
        <begin position="255"/>
        <end position="264"/>
    </location>
</feature>
<feature type="compositionally biased region" description="Basic residues" evidence="2">
    <location>
        <begin position="3436"/>
        <end position="3447"/>
    </location>
</feature>
<feature type="compositionally biased region" description="Basic and acidic residues" evidence="2">
    <location>
        <begin position="1786"/>
        <end position="1796"/>
    </location>
</feature>
<feature type="compositionally biased region" description="Basic and acidic residues" evidence="2">
    <location>
        <begin position="2989"/>
        <end position="3010"/>
    </location>
</feature>
<feature type="compositionally biased region" description="Basic residues" evidence="2">
    <location>
        <begin position="4482"/>
        <end position="4494"/>
    </location>
</feature>
<feature type="compositionally biased region" description="Polar residues" evidence="2">
    <location>
        <begin position="324"/>
        <end position="340"/>
    </location>
</feature>
<evidence type="ECO:0000256" key="2">
    <source>
        <dbReference type="SAM" id="MobiDB-lite"/>
    </source>
</evidence>
<feature type="compositionally biased region" description="Polar residues" evidence="2">
    <location>
        <begin position="110"/>
        <end position="128"/>
    </location>
</feature>
<feature type="coiled-coil region" evidence="1">
    <location>
        <begin position="5081"/>
        <end position="5122"/>
    </location>
</feature>
<feature type="compositionally biased region" description="Basic and acidic residues" evidence="2">
    <location>
        <begin position="2480"/>
        <end position="2505"/>
    </location>
</feature>
<feature type="compositionally biased region" description="Basic and acidic residues" evidence="2">
    <location>
        <begin position="4351"/>
        <end position="4363"/>
    </location>
</feature>
<feature type="coiled-coil region" evidence="1">
    <location>
        <begin position="5152"/>
        <end position="5193"/>
    </location>
</feature>
<feature type="compositionally biased region" description="Polar residues" evidence="2">
    <location>
        <begin position="4675"/>
        <end position="4688"/>
    </location>
</feature>
<feature type="compositionally biased region" description="Basic and acidic residues" evidence="2">
    <location>
        <begin position="943"/>
        <end position="966"/>
    </location>
</feature>
<feature type="compositionally biased region" description="Basic and acidic residues" evidence="2">
    <location>
        <begin position="1356"/>
        <end position="1366"/>
    </location>
</feature>
<feature type="compositionally biased region" description="Basic and acidic residues" evidence="2">
    <location>
        <begin position="2407"/>
        <end position="2419"/>
    </location>
</feature>
<feature type="region of interest" description="Disordered" evidence="2">
    <location>
        <begin position="4557"/>
        <end position="4688"/>
    </location>
</feature>
<feature type="compositionally biased region" description="Polar residues" evidence="2">
    <location>
        <begin position="4421"/>
        <end position="4432"/>
    </location>
</feature>
<feature type="compositionally biased region" description="Basic and acidic residues" evidence="2">
    <location>
        <begin position="2255"/>
        <end position="2269"/>
    </location>
</feature>
<feature type="region of interest" description="Disordered" evidence="2">
    <location>
        <begin position="4179"/>
        <end position="4235"/>
    </location>
</feature>
<feature type="compositionally biased region" description="Basic and acidic residues" evidence="2">
    <location>
        <begin position="2094"/>
        <end position="2111"/>
    </location>
</feature>
<dbReference type="PANTHER" id="PTHR40641">
    <property type="entry name" value="INVOLUCRIN REPEAT PROTEIN (AFU_ORTHOLOGUE AFUA_2G08060)"/>
    <property type="match status" value="1"/>
</dbReference>
<feature type="compositionally biased region" description="Polar residues" evidence="2">
    <location>
        <begin position="815"/>
        <end position="826"/>
    </location>
</feature>
<feature type="compositionally biased region" description="Polar residues" evidence="2">
    <location>
        <begin position="4763"/>
        <end position="4773"/>
    </location>
</feature>
<feature type="region of interest" description="Disordered" evidence="2">
    <location>
        <begin position="3091"/>
        <end position="3177"/>
    </location>
</feature>
<feature type="compositionally biased region" description="Basic residues" evidence="2">
    <location>
        <begin position="3921"/>
        <end position="3933"/>
    </location>
</feature>
<feature type="compositionally biased region" description="Low complexity" evidence="2">
    <location>
        <begin position="3296"/>
        <end position="3338"/>
    </location>
</feature>
<feature type="compositionally biased region" description="Polar residues" evidence="2">
    <location>
        <begin position="1397"/>
        <end position="1406"/>
    </location>
</feature>
<feature type="compositionally biased region" description="Basic and acidic residues" evidence="2">
    <location>
        <begin position="428"/>
        <end position="442"/>
    </location>
</feature>
<feature type="compositionally biased region" description="Basic residues" evidence="2">
    <location>
        <begin position="3843"/>
        <end position="3854"/>
    </location>
</feature>
<feature type="region of interest" description="Disordered" evidence="2">
    <location>
        <begin position="2375"/>
        <end position="2590"/>
    </location>
</feature>
<feature type="compositionally biased region" description="Basic residues" evidence="2">
    <location>
        <begin position="3521"/>
        <end position="3532"/>
    </location>
</feature>
<feature type="compositionally biased region" description="Basic and acidic residues" evidence="2">
    <location>
        <begin position="4959"/>
        <end position="4972"/>
    </location>
</feature>
<evidence type="ECO:0000313" key="3">
    <source>
        <dbReference type="EMBL" id="KAK5067103.1"/>
    </source>
</evidence>
<feature type="region of interest" description="Disordered" evidence="2">
    <location>
        <begin position="2628"/>
        <end position="3048"/>
    </location>
</feature>
<feature type="compositionally biased region" description="Polar residues" evidence="2">
    <location>
        <begin position="4021"/>
        <end position="4032"/>
    </location>
</feature>
<feature type="region of interest" description="Disordered" evidence="2">
    <location>
        <begin position="3212"/>
        <end position="3231"/>
    </location>
</feature>
<evidence type="ECO:0000256" key="1">
    <source>
        <dbReference type="SAM" id="Coils"/>
    </source>
</evidence>
<feature type="compositionally biased region" description="Basic residues" evidence="2">
    <location>
        <begin position="576"/>
        <end position="588"/>
    </location>
</feature>
<feature type="compositionally biased region" description="Low complexity" evidence="2">
    <location>
        <begin position="4463"/>
        <end position="4472"/>
    </location>
</feature>
<feature type="region of interest" description="Disordered" evidence="2">
    <location>
        <begin position="1540"/>
        <end position="1896"/>
    </location>
</feature>
<feature type="compositionally biased region" description="Basic residues" evidence="2">
    <location>
        <begin position="3033"/>
        <end position="3046"/>
    </location>
</feature>
<feature type="region of interest" description="Disordered" evidence="2">
    <location>
        <begin position="569"/>
        <end position="596"/>
    </location>
</feature>
<feature type="region of interest" description="Disordered" evidence="2">
    <location>
        <begin position="1"/>
        <end position="189"/>
    </location>
</feature>
<feature type="compositionally biased region" description="Basic and acidic residues" evidence="2">
    <location>
        <begin position="4504"/>
        <end position="4520"/>
    </location>
</feature>
<feature type="compositionally biased region" description="Polar residues" evidence="2">
    <location>
        <begin position="2021"/>
        <end position="2030"/>
    </location>
</feature>
<feature type="compositionally biased region" description="Polar residues" evidence="2">
    <location>
        <begin position="988"/>
        <end position="998"/>
    </location>
</feature>
<feature type="compositionally biased region" description="Basic and acidic residues" evidence="2">
    <location>
        <begin position="1"/>
        <end position="12"/>
    </location>
</feature>
<feature type="compositionally biased region" description="Polar residues" evidence="2">
    <location>
        <begin position="3791"/>
        <end position="3808"/>
    </location>
</feature>
<feature type="region of interest" description="Disordered" evidence="2">
    <location>
        <begin position="404"/>
        <end position="448"/>
    </location>
</feature>
<protein>
    <recommendedName>
        <fullName evidence="5">Involucrin repeat protein</fullName>
    </recommendedName>
</protein>
<feature type="compositionally biased region" description="Basic and acidic residues" evidence="2">
    <location>
        <begin position="1764"/>
        <end position="1773"/>
    </location>
</feature>
<feature type="compositionally biased region" description="Basic and acidic residues" evidence="2">
    <location>
        <begin position="1499"/>
        <end position="1515"/>
    </location>
</feature>
<feature type="compositionally biased region" description="Polar residues" evidence="2">
    <location>
        <begin position="81"/>
        <end position="90"/>
    </location>
</feature>
<feature type="compositionally biased region" description="Basic and acidic residues" evidence="2">
    <location>
        <begin position="4250"/>
        <end position="4277"/>
    </location>
</feature>
<feature type="compositionally biased region" description="Polar residues" evidence="2">
    <location>
        <begin position="969"/>
        <end position="979"/>
    </location>
</feature>
<organism evidence="3 4">
    <name type="scientific">Exophiala sideris</name>
    <dbReference type="NCBI Taxonomy" id="1016849"/>
    <lineage>
        <taxon>Eukaryota</taxon>
        <taxon>Fungi</taxon>
        <taxon>Dikarya</taxon>
        <taxon>Ascomycota</taxon>
        <taxon>Pezizomycotina</taxon>
        <taxon>Eurotiomycetes</taxon>
        <taxon>Chaetothyriomycetidae</taxon>
        <taxon>Chaetothyriales</taxon>
        <taxon>Herpotrichiellaceae</taxon>
        <taxon>Exophiala</taxon>
    </lineage>
</organism>
<feature type="compositionally biased region" description="Basic and acidic residues" evidence="2">
    <location>
        <begin position="848"/>
        <end position="874"/>
    </location>
</feature>
<feature type="region of interest" description="Disordered" evidence="2">
    <location>
        <begin position="694"/>
        <end position="752"/>
    </location>
</feature>
<feature type="region of interest" description="Disordered" evidence="2">
    <location>
        <begin position="1334"/>
        <end position="1519"/>
    </location>
</feature>
<feature type="region of interest" description="Disordered" evidence="2">
    <location>
        <begin position="1187"/>
        <end position="1243"/>
    </location>
</feature>
<feature type="compositionally biased region" description="Basic residues" evidence="2">
    <location>
        <begin position="3998"/>
        <end position="4007"/>
    </location>
</feature>
<feature type="compositionally biased region" description="Basic and acidic residues" evidence="2">
    <location>
        <begin position="1546"/>
        <end position="1559"/>
    </location>
</feature>
<feature type="region of interest" description="Disordered" evidence="2">
    <location>
        <begin position="3296"/>
        <end position="3411"/>
    </location>
</feature>
<feature type="region of interest" description="Disordered" evidence="2">
    <location>
        <begin position="2309"/>
        <end position="2348"/>
    </location>
</feature>
<accession>A0ABR0JMF9</accession>
<feature type="compositionally biased region" description="Basic residues" evidence="2">
    <location>
        <begin position="3122"/>
        <end position="3133"/>
    </location>
</feature>
<feature type="region of interest" description="Disordered" evidence="2">
    <location>
        <begin position="4250"/>
        <end position="4543"/>
    </location>
</feature>
<feature type="compositionally biased region" description="Polar residues" evidence="2">
    <location>
        <begin position="4947"/>
        <end position="4958"/>
    </location>
</feature>
<feature type="compositionally biased region" description="Polar residues" evidence="2">
    <location>
        <begin position="3449"/>
        <end position="3459"/>
    </location>
</feature>
<feature type="region of interest" description="Disordered" evidence="2">
    <location>
        <begin position="1931"/>
        <end position="2177"/>
    </location>
</feature>
<feature type="region of interest" description="Disordered" evidence="2">
    <location>
        <begin position="4706"/>
        <end position="4894"/>
    </location>
</feature>
<feature type="compositionally biased region" description="Low complexity" evidence="2">
    <location>
        <begin position="542"/>
        <end position="556"/>
    </location>
</feature>
<feature type="compositionally biased region" description="Basic and acidic residues" evidence="2">
    <location>
        <begin position="1860"/>
        <end position="1874"/>
    </location>
</feature>
<dbReference type="PANTHER" id="PTHR40641:SF2">
    <property type="entry name" value="INVOLUCRIN REPEAT PROTEIN"/>
    <property type="match status" value="1"/>
</dbReference>
<keyword evidence="1" id="KW-0175">Coiled coil</keyword>
<feature type="compositionally biased region" description="Low complexity" evidence="2">
    <location>
        <begin position="1041"/>
        <end position="1058"/>
    </location>
</feature>
<feature type="compositionally biased region" description="Basic residues" evidence="2">
    <location>
        <begin position="2420"/>
        <end position="2435"/>
    </location>
</feature>
<feature type="region of interest" description="Disordered" evidence="2">
    <location>
        <begin position="324"/>
        <end position="364"/>
    </location>
</feature>
<feature type="compositionally biased region" description="Basic and acidic residues" evidence="2">
    <location>
        <begin position="1221"/>
        <end position="1236"/>
    </location>
</feature>
<proteinExistence type="predicted"/>
<feature type="compositionally biased region" description="Basic and acidic residues" evidence="2">
    <location>
        <begin position="1434"/>
        <end position="1449"/>
    </location>
</feature>
<feature type="compositionally biased region" description="Low complexity" evidence="2">
    <location>
        <begin position="3699"/>
        <end position="3708"/>
    </location>
</feature>
<feature type="compositionally biased region" description="Polar residues" evidence="2">
    <location>
        <begin position="4857"/>
        <end position="4867"/>
    </location>
</feature>
<feature type="compositionally biased region" description="Basic and acidic residues" evidence="2">
    <location>
        <begin position="4533"/>
        <end position="4543"/>
    </location>
</feature>
<feature type="compositionally biased region" description="Basic and acidic residues" evidence="2">
    <location>
        <begin position="4981"/>
        <end position="4998"/>
    </location>
</feature>
<feature type="compositionally biased region" description="Basic residues" evidence="2">
    <location>
        <begin position="2782"/>
        <end position="2793"/>
    </location>
</feature>
<name>A0ABR0JMF9_9EURO</name>
<feature type="compositionally biased region" description="Low complexity" evidence="2">
    <location>
        <begin position="233"/>
        <end position="247"/>
    </location>
</feature>
<feature type="compositionally biased region" description="Basic residues" evidence="2">
    <location>
        <begin position="1580"/>
        <end position="1590"/>
    </location>
</feature>
<feature type="compositionally biased region" description="Basic and acidic residues" evidence="2">
    <location>
        <begin position="132"/>
        <end position="159"/>
    </location>
</feature>
<evidence type="ECO:0000313" key="4">
    <source>
        <dbReference type="Proteomes" id="UP001345691"/>
    </source>
</evidence>
<feature type="compositionally biased region" description="Polar residues" evidence="2">
    <location>
        <begin position="4792"/>
        <end position="4808"/>
    </location>
</feature>
<feature type="compositionally biased region" description="Polar residues" evidence="2">
    <location>
        <begin position="1560"/>
        <end position="1569"/>
    </location>
</feature>
<feature type="compositionally biased region" description="Basic residues" evidence="2">
    <location>
        <begin position="4409"/>
        <end position="4420"/>
    </location>
</feature>
<evidence type="ECO:0008006" key="5">
    <source>
        <dbReference type="Google" id="ProtNLM"/>
    </source>
</evidence>
<feature type="compositionally biased region" description="Basic residues" evidence="2">
    <location>
        <begin position="2553"/>
        <end position="2567"/>
    </location>
</feature>
<feature type="compositionally biased region" description="Basic residues" evidence="2">
    <location>
        <begin position="3365"/>
        <end position="3375"/>
    </location>
</feature>
<feature type="compositionally biased region" description="Low complexity" evidence="2">
    <location>
        <begin position="417"/>
        <end position="426"/>
    </location>
</feature>
<feature type="compositionally biased region" description="Basic and acidic residues" evidence="2">
    <location>
        <begin position="4774"/>
        <end position="4785"/>
    </location>
</feature>